<protein>
    <submittedName>
        <fullName evidence="5">Murein transglycosylase</fullName>
    </submittedName>
</protein>
<dbReference type="RefSeq" id="XP_018659946.1">
    <property type="nucleotide sequence ID" value="XM_018806856.1"/>
</dbReference>
<keyword evidence="3" id="KW-0732">Signal</keyword>
<reference evidence="5 6" key="1">
    <citation type="journal article" date="2016" name="Genome Announc.">
        <title>Draft Whole-Genome Sequence of Trichoderma gamsii T6085, a Promising Biocontrol Agent of Fusarium Head Blight on Wheat.</title>
        <authorList>
            <person name="Baroncelli R."/>
            <person name="Zapparata A."/>
            <person name="Piaggeschi G."/>
            <person name="Sarrocco S."/>
            <person name="Vannacci G."/>
        </authorList>
    </citation>
    <scope>NUCLEOTIDE SEQUENCE [LARGE SCALE GENOMIC DNA]</scope>
    <source>
        <strain evidence="5 6">T6085</strain>
    </source>
</reference>
<dbReference type="Gene3D" id="3.20.20.80">
    <property type="entry name" value="Glycosidases"/>
    <property type="match status" value="1"/>
</dbReference>
<comment type="caution">
    <text evidence="4">The sequence shown here is derived from an EMBL/GenBank/DDBJ whole genome shotgun (WGS) entry which is preliminary data.</text>
</comment>
<dbReference type="EMBL" id="MTYH01000026">
    <property type="protein sequence ID" value="PNP45130.1"/>
    <property type="molecule type" value="Genomic_DNA"/>
</dbReference>
<organism evidence="4 7">
    <name type="scientific">Trichoderma gamsii</name>
    <dbReference type="NCBI Taxonomy" id="398673"/>
    <lineage>
        <taxon>Eukaryota</taxon>
        <taxon>Fungi</taxon>
        <taxon>Dikarya</taxon>
        <taxon>Ascomycota</taxon>
        <taxon>Pezizomycotina</taxon>
        <taxon>Sordariomycetes</taxon>
        <taxon>Hypocreomycetidae</taxon>
        <taxon>Hypocreales</taxon>
        <taxon>Hypocreaceae</taxon>
        <taxon>Trichoderma</taxon>
    </lineage>
</organism>
<evidence type="ECO:0000256" key="1">
    <source>
        <dbReference type="SAM" id="Coils"/>
    </source>
</evidence>
<dbReference type="Proteomes" id="UP000236546">
    <property type="component" value="Unassembled WGS sequence"/>
</dbReference>
<sequence length="574" mass="60396">MKSIAGAFRRAGLTAFAVAAALSSLVNAEIEVRSLEERAASGNRLVFAHFMIGIVGQRTSASDYDADMQRAKAYGIDAFALNIGLDDYTDTQLGFAYQSAANNGMKVFISFDFSYWQTSNGTGVGQKIAQYAGKSAQLQVNGRPFASSFIGGGVDVNAIRSGAGSNVYFVPNFNPSNDASAIDGALSWGAWDSNGNNRAPSNGVNITVAQNDAAYESWLNGKTYLAPVAPWFNTHFSSKNWVFPSGDLIFTRWNEVLQEGFPMVEIVTWNDYGESHYVGPLSSEHSDDGSSHWANDMPHDGWLDLSKPFIAAYKNGDTNVANYITQDQVIYWYRRNLNSLNCDSTDSLGRPDGYQTLSDTVYVVTLLKSAGSITIKSGSNSQTFNAGAGANIFTVNAAAGQQIFTLTRNGANVLSGTSLMDITNTCACGLYNFNAYVGTLPAGASDPLPPHGLSQYTVGLKVTTCQPTPSLGTNPPTSTVGNGGGGSSPTPTNCNAGTVADGESGNFTGLCQFACSFGYCPPGPCVCTGTGPSTPPATNGRNGCPAAGLPSSYAGLCSFTCNHGYCPEGACQFC</sequence>
<dbReference type="InterPro" id="IPR005197">
    <property type="entry name" value="Glyco_hydro_71"/>
</dbReference>
<feature type="coiled-coil region" evidence="1">
    <location>
        <begin position="18"/>
        <end position="45"/>
    </location>
</feature>
<dbReference type="STRING" id="398673.A0A0W7VKH6"/>
<evidence type="ECO:0000313" key="7">
    <source>
        <dbReference type="Proteomes" id="UP000236546"/>
    </source>
</evidence>
<reference evidence="4 7" key="2">
    <citation type="submission" date="2017-02" db="EMBL/GenBank/DDBJ databases">
        <title>Genomes of Trichoderma spp. with biocontrol activity.</title>
        <authorList>
            <person name="Gardiner D."/>
            <person name="Kazan K."/>
            <person name="Vos C."/>
            <person name="Harvey P."/>
        </authorList>
    </citation>
    <scope>NUCLEOTIDE SEQUENCE [LARGE SCALE GENOMIC DNA]</scope>
    <source>
        <strain evidence="4 7">A5MH</strain>
    </source>
</reference>
<dbReference type="AlphaFoldDB" id="A0A0W7VKH6"/>
<gene>
    <name evidence="5" type="ORF">TGAM01_v206767</name>
    <name evidence="4" type="ORF">TGAMA5MH_03181</name>
</gene>
<evidence type="ECO:0000256" key="3">
    <source>
        <dbReference type="SAM" id="SignalP"/>
    </source>
</evidence>
<feature type="chain" id="PRO_5014528155" evidence="3">
    <location>
        <begin position="29"/>
        <end position="574"/>
    </location>
</feature>
<dbReference type="CDD" id="cd11577">
    <property type="entry name" value="GH71"/>
    <property type="match status" value="1"/>
</dbReference>
<keyword evidence="6" id="KW-1185">Reference proteome</keyword>
<dbReference type="EMBL" id="JPDN02000023">
    <property type="protein sequence ID" value="PON24435.1"/>
    <property type="molecule type" value="Genomic_DNA"/>
</dbReference>
<keyword evidence="1" id="KW-0175">Coiled coil</keyword>
<reference evidence="5" key="3">
    <citation type="submission" date="2017-08" db="EMBL/GenBank/DDBJ databases">
        <title>Trichoderma gamsii strain T6085, whole genome shotgun sequencing project.</title>
        <authorList>
            <person name="Baroncelli R."/>
        </authorList>
    </citation>
    <scope>NUCLEOTIDE SEQUENCE</scope>
    <source>
        <strain evidence="5">T6085</strain>
    </source>
</reference>
<dbReference type="Proteomes" id="UP000054821">
    <property type="component" value="Unassembled WGS sequence"/>
</dbReference>
<feature type="region of interest" description="Disordered" evidence="2">
    <location>
        <begin position="469"/>
        <end position="488"/>
    </location>
</feature>
<dbReference type="GO" id="GO:0051118">
    <property type="term" value="F:glucan endo-1,3-alpha-glucosidase activity"/>
    <property type="evidence" value="ECO:0007669"/>
    <property type="project" value="InterPro"/>
</dbReference>
<evidence type="ECO:0000313" key="4">
    <source>
        <dbReference type="EMBL" id="PNP45130.1"/>
    </source>
</evidence>
<feature type="signal peptide" evidence="3">
    <location>
        <begin position="1"/>
        <end position="28"/>
    </location>
</feature>
<evidence type="ECO:0000256" key="2">
    <source>
        <dbReference type="SAM" id="MobiDB-lite"/>
    </source>
</evidence>
<evidence type="ECO:0000313" key="5">
    <source>
        <dbReference type="EMBL" id="PON24435.1"/>
    </source>
</evidence>
<evidence type="ECO:0000313" key="6">
    <source>
        <dbReference type="Proteomes" id="UP000054821"/>
    </source>
</evidence>
<dbReference type="GeneID" id="29986939"/>
<dbReference type="Pfam" id="PF03659">
    <property type="entry name" value="Glyco_hydro_71"/>
    <property type="match status" value="1"/>
</dbReference>
<proteinExistence type="predicted"/>
<dbReference type="OrthoDB" id="1046782at2759"/>
<name>A0A0W7VKH6_9HYPO</name>
<accession>A0A0W7VKH6</accession>